<dbReference type="Pfam" id="PF07750">
    <property type="entry name" value="GcrA"/>
    <property type="match status" value="1"/>
</dbReference>
<keyword evidence="3" id="KW-1185">Reference proteome</keyword>
<protein>
    <submittedName>
        <fullName evidence="2">GcrA family cell cycle regulator</fullName>
    </submittedName>
</protein>
<sequence length="172" mass="18654">MSWTDERVEKLKQLWGDGLSASQIAAQLGGISRNAVIGKVHRLNLPGRAKSGGSSASRNKRTTTATRSSFTARAASPRPVMRTSGATALKADIIADAVTELDTRPVEDVVVPISKRLVLTELTERTCKWPIGDPLQEGFYFCGSDCEESGPYCSYHSKLAFQPAADRRRSKG</sequence>
<gene>
    <name evidence="2" type="ORF">K1W69_11120</name>
</gene>
<evidence type="ECO:0000256" key="1">
    <source>
        <dbReference type="SAM" id="MobiDB-lite"/>
    </source>
</evidence>
<evidence type="ECO:0000313" key="2">
    <source>
        <dbReference type="EMBL" id="MBW8637739.1"/>
    </source>
</evidence>
<dbReference type="RefSeq" id="WP_220228425.1">
    <property type="nucleotide sequence ID" value="NZ_JAICBX010000002.1"/>
</dbReference>
<dbReference type="AlphaFoldDB" id="A0AAE2ZKL8"/>
<dbReference type="EMBL" id="JAICBX010000002">
    <property type="protein sequence ID" value="MBW8637739.1"/>
    <property type="molecule type" value="Genomic_DNA"/>
</dbReference>
<feature type="compositionally biased region" description="Low complexity" evidence="1">
    <location>
        <begin position="47"/>
        <end position="76"/>
    </location>
</feature>
<proteinExistence type="predicted"/>
<comment type="caution">
    <text evidence="2">The sequence shown here is derived from an EMBL/GenBank/DDBJ whole genome shotgun (WGS) entry which is preliminary data.</text>
</comment>
<feature type="region of interest" description="Disordered" evidence="1">
    <location>
        <begin position="46"/>
        <end position="82"/>
    </location>
</feature>
<name>A0AAE2ZKL8_9HYPH</name>
<accession>A0AAE2ZKL8</accession>
<organism evidence="2 3">
    <name type="scientific">Flavimaribacter sediminis</name>
    <dbReference type="NCBI Taxonomy" id="2865987"/>
    <lineage>
        <taxon>Bacteria</taxon>
        <taxon>Pseudomonadati</taxon>
        <taxon>Pseudomonadota</taxon>
        <taxon>Alphaproteobacteria</taxon>
        <taxon>Hyphomicrobiales</taxon>
        <taxon>Rhizobiaceae</taxon>
        <taxon>Flavimaribacter</taxon>
    </lineage>
</organism>
<evidence type="ECO:0000313" key="3">
    <source>
        <dbReference type="Proteomes" id="UP001196509"/>
    </source>
</evidence>
<dbReference type="Proteomes" id="UP001196509">
    <property type="component" value="Unassembled WGS sequence"/>
</dbReference>
<reference evidence="2" key="1">
    <citation type="submission" date="2021-08" db="EMBL/GenBank/DDBJ databases">
        <title>Hoeflea bacterium WL0058 sp. nov., isolated from the sediment.</title>
        <authorList>
            <person name="Wang L."/>
            <person name="Zhang D."/>
        </authorList>
    </citation>
    <scope>NUCLEOTIDE SEQUENCE</scope>
    <source>
        <strain evidence="2">WL0058</strain>
    </source>
</reference>
<dbReference type="Gene3D" id="1.10.10.60">
    <property type="entry name" value="Homeodomain-like"/>
    <property type="match status" value="1"/>
</dbReference>
<dbReference type="InterPro" id="IPR011681">
    <property type="entry name" value="GcrA"/>
</dbReference>